<feature type="compositionally biased region" description="Basic and acidic residues" evidence="1">
    <location>
        <begin position="876"/>
        <end position="885"/>
    </location>
</feature>
<feature type="compositionally biased region" description="Basic and acidic residues" evidence="1">
    <location>
        <begin position="573"/>
        <end position="588"/>
    </location>
</feature>
<feature type="compositionally biased region" description="Basic residues" evidence="1">
    <location>
        <begin position="452"/>
        <end position="470"/>
    </location>
</feature>
<dbReference type="PANTHER" id="PTHR35487:SF1">
    <property type="entry name" value="DUF3824 DOMAIN-CONTAINING PROTEIN"/>
    <property type="match status" value="1"/>
</dbReference>
<evidence type="ECO:0000313" key="2">
    <source>
        <dbReference type="EMBL" id="KFA68000.1"/>
    </source>
</evidence>
<feature type="compositionally biased region" description="Low complexity" evidence="1">
    <location>
        <begin position="471"/>
        <end position="484"/>
    </location>
</feature>
<feature type="region of interest" description="Disordered" evidence="1">
    <location>
        <begin position="50"/>
        <end position="85"/>
    </location>
</feature>
<gene>
    <name evidence="2" type="ORF">S40285_03562</name>
</gene>
<feature type="compositionally biased region" description="Basic and acidic residues" evidence="1">
    <location>
        <begin position="994"/>
        <end position="1006"/>
    </location>
</feature>
<dbReference type="STRING" id="1283841.A0A084QVL5"/>
<dbReference type="Proteomes" id="UP000028524">
    <property type="component" value="Unassembled WGS sequence"/>
</dbReference>
<feature type="compositionally biased region" description="Basic and acidic residues" evidence="1">
    <location>
        <begin position="129"/>
        <end position="159"/>
    </location>
</feature>
<name>A0A084QVL5_STAC4</name>
<proteinExistence type="predicted"/>
<feature type="compositionally biased region" description="Basic residues" evidence="1">
    <location>
        <begin position="391"/>
        <end position="400"/>
    </location>
</feature>
<feature type="compositionally biased region" description="Basic and acidic residues" evidence="1">
    <location>
        <begin position="848"/>
        <end position="862"/>
    </location>
</feature>
<dbReference type="HOGENOM" id="CLU_005167_0_0_1"/>
<feature type="compositionally biased region" description="Basic and acidic residues" evidence="1">
    <location>
        <begin position="608"/>
        <end position="672"/>
    </location>
</feature>
<feature type="compositionally biased region" description="Basic and acidic residues" evidence="1">
    <location>
        <begin position="490"/>
        <end position="501"/>
    </location>
</feature>
<feature type="compositionally biased region" description="Basic residues" evidence="1">
    <location>
        <begin position="510"/>
        <end position="523"/>
    </location>
</feature>
<sequence>MGDVYRETRVFRDRDDDDDDGYRSTTVRRYKVNPSRYDREERVVEVGDDYRSRYSGRTSGDLLDIERRSQVPERPRSAFEPYGDRTRSVYAEREIVRDDRARVSVYDGRDGDRDWDKRSSRHHHHHHHHDDEIRVEKRSEERYEDPHGHEVERYRKETEYYTQAEPAPAPVIIRQRAPEPQKIIVQEAPPPAPIIVPRENPGVIVVRDKEQDREVIRREPSDEDYYYRHERREVGPYDRDRDREWGAVGRYDRPRHHRDDYGDDEDYYVRRTVVRRERSESPHHKRHLAEGALAGAGITALLSSRRDKDGDFADHRGRKVVAGAALGALGTEALKRAQSAYQDRYADEREDPDRHSLLKKGLGVAAVALAAAGAAKYIQANKVEKEESKRGRSRRRSRHHSGSEYSVSRSRTRSRSRRRSLSTAAKAVLGTAATAGLVKHLRNRSKSQNGRSHSRGSSRSRSRSKSRLRQAAKIGGAAAAAGVATKMWKNSRDRKGSRDRSSSSSSDASRRRRSSRSRSRSMARSHPSDRAADPELGLVEYGDGPLTSEPPYPTDKAYESEAEARRRRRQRRRERDRSLSSSGDDNKRSSSRLRNMAAAGAAAVGIKQFKDQRDRKKEEEERERQHSRERRSRDRASRDTDRADRGSRDRRRYDRDVNNIDERDEFYNDRPPRSHSPPMASGGAYYPPYPEAAPPTGPPYNQPYTNPANPSVNSLNQTYVPQDYMGYPPPPPGPPMPPTGPAGQPPPPPGPPPGNYRPDYVSDNSRSSRSRDRGNEDGASSRATRASTPGPNKREANRETAGLRNTSPAASGKERSKSVVFIPLSPKSSMTMERHKRQQAASEAGPSKLKEASEQEEVKEAEALTGTRPRPRRRRSSDPSSDRPLVRRSGTRNHESGVSDEEEVEMLPDRFDPNGAPVDGRTGQRRWTSRSGDFVRRPQHDGDWDIRGAWQVGGTEAETVERLAKTVTGVLEGRNTWMQLLGGVMSGGLLLPEAEPKPDDRGHGRIEDEDDDRRAKHRRRK</sequence>
<feature type="region of interest" description="Disordered" evidence="1">
    <location>
        <begin position="106"/>
        <end position="162"/>
    </location>
</feature>
<dbReference type="OrthoDB" id="3561737at2759"/>
<accession>A0A084QVL5</accession>
<reference evidence="2 3" key="1">
    <citation type="journal article" date="2014" name="BMC Genomics">
        <title>Comparative genome sequencing reveals chemotype-specific gene clusters in the toxigenic black mold Stachybotrys.</title>
        <authorList>
            <person name="Semeiks J."/>
            <person name="Borek D."/>
            <person name="Otwinowski Z."/>
            <person name="Grishin N.V."/>
        </authorList>
    </citation>
    <scope>NUCLEOTIDE SEQUENCE [LARGE SCALE GENOMIC DNA]</scope>
    <source>
        <strain evidence="2 3">IBT 40285</strain>
    </source>
</reference>
<feature type="compositionally biased region" description="Basic and acidic residues" evidence="1">
    <location>
        <begin position="106"/>
        <end position="118"/>
    </location>
</feature>
<feature type="compositionally biased region" description="Basic and acidic residues" evidence="1">
    <location>
        <begin position="933"/>
        <end position="943"/>
    </location>
</feature>
<evidence type="ECO:0008006" key="4">
    <source>
        <dbReference type="Google" id="ProtNLM"/>
    </source>
</evidence>
<feature type="compositionally biased region" description="Low complexity" evidence="1">
    <location>
        <begin position="677"/>
        <end position="686"/>
    </location>
</feature>
<dbReference type="InParanoid" id="A0A084QVL5"/>
<feature type="compositionally biased region" description="Low complexity" evidence="1">
    <location>
        <begin position="421"/>
        <end position="438"/>
    </location>
</feature>
<feature type="region of interest" description="Disordered" evidence="1">
    <location>
        <begin position="383"/>
        <end position="943"/>
    </location>
</feature>
<feature type="region of interest" description="Disordered" evidence="1">
    <location>
        <begin position="988"/>
        <end position="1021"/>
    </location>
</feature>
<feature type="region of interest" description="Disordered" evidence="1">
    <location>
        <begin position="1"/>
        <end position="27"/>
    </location>
</feature>
<feature type="compositionally biased region" description="Pro residues" evidence="1">
    <location>
        <begin position="727"/>
        <end position="755"/>
    </location>
</feature>
<feature type="compositionally biased region" description="Polar residues" evidence="1">
    <location>
        <begin position="702"/>
        <end position="720"/>
    </location>
</feature>
<feature type="compositionally biased region" description="Basic residues" evidence="1">
    <location>
        <begin position="119"/>
        <end position="128"/>
    </location>
</feature>
<feature type="compositionally biased region" description="Polar residues" evidence="1">
    <location>
        <begin position="781"/>
        <end position="790"/>
    </location>
</feature>
<feature type="compositionally biased region" description="Basic residues" evidence="1">
    <location>
        <begin position="410"/>
        <end position="420"/>
    </location>
</feature>
<protein>
    <recommendedName>
        <fullName evidence="4">DUF3824 domain-containing protein</fullName>
    </recommendedName>
</protein>
<feature type="compositionally biased region" description="Basic and acidic residues" evidence="1">
    <location>
        <begin position="64"/>
        <end position="85"/>
    </location>
</feature>
<dbReference type="OMA" id="DRFDSQG"/>
<dbReference type="PANTHER" id="PTHR35487">
    <property type="entry name" value="DUF3824 DOMAIN-CONTAINING PROTEIN"/>
    <property type="match status" value="1"/>
</dbReference>
<evidence type="ECO:0000313" key="3">
    <source>
        <dbReference type="Proteomes" id="UP000028524"/>
    </source>
</evidence>
<dbReference type="EMBL" id="KL660061">
    <property type="protein sequence ID" value="KFA68000.1"/>
    <property type="molecule type" value="Genomic_DNA"/>
</dbReference>
<dbReference type="AlphaFoldDB" id="A0A084QVL5"/>
<feature type="compositionally biased region" description="Basic and acidic residues" evidence="1">
    <location>
        <begin position="1"/>
        <end position="14"/>
    </location>
</feature>
<keyword evidence="3" id="KW-1185">Reference proteome</keyword>
<organism evidence="2 3">
    <name type="scientific">Stachybotrys chlorohalonatus (strain IBT 40285)</name>
    <dbReference type="NCBI Taxonomy" id="1283841"/>
    <lineage>
        <taxon>Eukaryota</taxon>
        <taxon>Fungi</taxon>
        <taxon>Dikarya</taxon>
        <taxon>Ascomycota</taxon>
        <taxon>Pezizomycotina</taxon>
        <taxon>Sordariomycetes</taxon>
        <taxon>Hypocreomycetidae</taxon>
        <taxon>Hypocreales</taxon>
        <taxon>Stachybotryaceae</taxon>
        <taxon>Stachybotrys</taxon>
    </lineage>
</organism>
<feature type="compositionally biased region" description="Pro residues" evidence="1">
    <location>
        <begin position="687"/>
        <end position="701"/>
    </location>
</feature>
<evidence type="ECO:0000256" key="1">
    <source>
        <dbReference type="SAM" id="MobiDB-lite"/>
    </source>
</evidence>